<dbReference type="OrthoDB" id="279982at2"/>
<dbReference type="GO" id="GO:0004553">
    <property type="term" value="F:hydrolase activity, hydrolyzing O-glycosyl compounds"/>
    <property type="evidence" value="ECO:0007669"/>
    <property type="project" value="UniProtKB-ARBA"/>
</dbReference>
<dbReference type="Proteomes" id="UP000307244">
    <property type="component" value="Unassembled WGS sequence"/>
</dbReference>
<dbReference type="Pfam" id="PF16356">
    <property type="entry name" value="DUF4983"/>
    <property type="match status" value="1"/>
</dbReference>
<dbReference type="InterPro" id="IPR017850">
    <property type="entry name" value="Alkaline_phosphatase_core_sf"/>
</dbReference>
<feature type="chain" id="PRO_5020841285" evidence="1">
    <location>
        <begin position="27"/>
        <end position="610"/>
    </location>
</feature>
<dbReference type="Gene3D" id="2.60.120.200">
    <property type="match status" value="1"/>
</dbReference>
<dbReference type="EMBL" id="SWBQ01000001">
    <property type="protein sequence ID" value="TKC09184.1"/>
    <property type="molecule type" value="Genomic_DNA"/>
</dbReference>
<dbReference type="InterPro" id="IPR013320">
    <property type="entry name" value="ConA-like_dom_sf"/>
</dbReference>
<gene>
    <name evidence="3" type="ORF">FA047_03565</name>
</gene>
<dbReference type="AlphaFoldDB" id="A0A4U1CNT7"/>
<accession>A0A4U1CNT7</accession>
<dbReference type="Gene3D" id="3.40.720.10">
    <property type="entry name" value="Alkaline Phosphatase, subunit A"/>
    <property type="match status" value="1"/>
</dbReference>
<dbReference type="PROSITE" id="PS51257">
    <property type="entry name" value="PROKAR_LIPOPROTEIN"/>
    <property type="match status" value="1"/>
</dbReference>
<dbReference type="InterPro" id="IPR032309">
    <property type="entry name" value="DUF4983"/>
</dbReference>
<evidence type="ECO:0000313" key="3">
    <source>
        <dbReference type="EMBL" id="TKC09184.1"/>
    </source>
</evidence>
<feature type="signal peptide" evidence="1">
    <location>
        <begin position="1"/>
        <end position="26"/>
    </location>
</feature>
<comment type="caution">
    <text evidence="3">The sequence shown here is derived from an EMBL/GenBank/DDBJ whole genome shotgun (WGS) entry which is preliminary data.</text>
</comment>
<dbReference type="SUPFAM" id="SSF49899">
    <property type="entry name" value="Concanavalin A-like lectins/glucanases"/>
    <property type="match status" value="1"/>
</dbReference>
<name>A0A4U1CNT7_9SPHI</name>
<organism evidence="3 4">
    <name type="scientific">Pedobacter frigoris</name>
    <dbReference type="NCBI Taxonomy" id="2571272"/>
    <lineage>
        <taxon>Bacteria</taxon>
        <taxon>Pseudomonadati</taxon>
        <taxon>Bacteroidota</taxon>
        <taxon>Sphingobacteriia</taxon>
        <taxon>Sphingobacteriales</taxon>
        <taxon>Sphingobacteriaceae</taxon>
        <taxon>Pedobacter</taxon>
    </lineage>
</organism>
<proteinExistence type="predicted"/>
<dbReference type="GO" id="GO:0005975">
    <property type="term" value="P:carbohydrate metabolic process"/>
    <property type="evidence" value="ECO:0007669"/>
    <property type="project" value="UniProtKB-ARBA"/>
</dbReference>
<protein>
    <submittedName>
        <fullName evidence="3">DUF4983 domain-containing protein</fullName>
    </submittedName>
</protein>
<keyword evidence="1" id="KW-0732">Signal</keyword>
<keyword evidence="4" id="KW-1185">Reference proteome</keyword>
<feature type="domain" description="DUF4983" evidence="2">
    <location>
        <begin position="518"/>
        <end position="608"/>
    </location>
</feature>
<evidence type="ECO:0000259" key="2">
    <source>
        <dbReference type="Pfam" id="PF16356"/>
    </source>
</evidence>
<dbReference type="SUPFAM" id="SSF53649">
    <property type="entry name" value="Alkaline phosphatase-like"/>
    <property type="match status" value="1"/>
</dbReference>
<evidence type="ECO:0000313" key="4">
    <source>
        <dbReference type="Proteomes" id="UP000307244"/>
    </source>
</evidence>
<sequence length="610" mass="67173">MKTKYKLKSMKTFKTRFMGASLFVLALLSACDSDFNKVIPESPDLNSDIKYKKPKVLYIIADGARGTSVRDADIPVLKSLIAKSVYSWNSLADLNGTDATNWTDMMTGVKKEKHQVLTEDFAGNKLADYPVVLQRIKSINPNIRIASFASSSVFKDKLTTGADVSESFNNNDEAVKVRMVDFLKSDTASFVIGQFSGINLAGRASDYDNSFAAYKTAIKDFDTRVGEIINTVKARPTYKEENWLIIITSNKGGQFALPPAQDDKTIFSNMNVNTFTMIYSESIKQTFIAKPFLGNSFLASSVTFLGDPEKTVGLVSPALSSNFNFGDTTSFTISVKIKKGKNPTNVSRGDYYYEWPSVLGKKATSGWGDGQGPGWEFSLLQNRWRFFISGGTDFRNGYEINGMEFSGDTWHDLTAVVERKPDGKKYVRIYTDGVLGVTNNVGVTGVGGSVATPAAKEVELPGKPNFDNNTQLRVGYTGGEINGSFGKINVELAEFKIWKAALPDAVVKQYACDPSMDVSHPYYANLLGYWPMNEGAGTKLADKGPFVADFTIQGTYKWNVNTPSLLCSPNNTNLSNLVPKNADLPAQILSWFNIARQDKWALDGKVWITN</sequence>
<reference evidence="3 4" key="1">
    <citation type="submission" date="2019-04" db="EMBL/GenBank/DDBJ databases">
        <title>Pedobacter sp. RP-3-15 sp. nov., isolated from Arctic soil.</title>
        <authorList>
            <person name="Dahal R.H."/>
            <person name="Kim D.-U."/>
        </authorList>
    </citation>
    <scope>NUCLEOTIDE SEQUENCE [LARGE SCALE GENOMIC DNA]</scope>
    <source>
        <strain evidence="3 4">RP-3-15</strain>
    </source>
</reference>
<evidence type="ECO:0000256" key="1">
    <source>
        <dbReference type="SAM" id="SignalP"/>
    </source>
</evidence>